<dbReference type="InterPro" id="IPR003439">
    <property type="entry name" value="ABC_transporter-like_ATP-bd"/>
</dbReference>
<dbReference type="InterPro" id="IPR017871">
    <property type="entry name" value="ABC_transporter-like_CS"/>
</dbReference>
<reference evidence="10" key="1">
    <citation type="journal article" date="2019" name="Int. J. Syst. Evol. Microbiol.">
        <title>The Global Catalogue of Microorganisms (GCM) 10K type strain sequencing project: providing services to taxonomists for standard genome sequencing and annotation.</title>
        <authorList>
            <consortium name="The Broad Institute Genomics Platform"/>
            <consortium name="The Broad Institute Genome Sequencing Center for Infectious Disease"/>
            <person name="Wu L."/>
            <person name="Ma J."/>
        </authorList>
    </citation>
    <scope>NUCLEOTIDE SEQUENCE [LARGE SCALE GENOMIC DNA]</scope>
    <source>
        <strain evidence="10">CGMCC 1.12478</strain>
    </source>
</reference>
<evidence type="ECO:0000256" key="5">
    <source>
        <dbReference type="ARBA" id="ARBA00022741"/>
    </source>
</evidence>
<evidence type="ECO:0000259" key="8">
    <source>
        <dbReference type="PROSITE" id="PS50893"/>
    </source>
</evidence>
<dbReference type="InterPro" id="IPR027417">
    <property type="entry name" value="P-loop_NTPase"/>
</dbReference>
<dbReference type="EMBL" id="BMFC01000010">
    <property type="protein sequence ID" value="GGC14465.1"/>
    <property type="molecule type" value="Genomic_DNA"/>
</dbReference>
<dbReference type="Pfam" id="PF00005">
    <property type="entry name" value="ABC_tran"/>
    <property type="match status" value="1"/>
</dbReference>
<sequence>MTPLPSQSDTPLVRVHDLSVRFAGTPPVHAVNNVSFDLAPGEVLGILGESGSGKSVTLKTLLRLLPERKTRITGTIEVDGQDVLSLQGRALADHRGGVASMIFQDPSLALDPVYTIGQQIAETVIRHEGASKTDAMARALEMLELVRIPSARRRLDNYPHEMSGGMRQRAMIALALACRPKLLLADEPTTALDATVQIQILLLLRDLQQELGMGVIFVTHDIGVAVEVSDRLAVMYAGSFVETGSVRDVIRDARHPYSKGLLAANLVGAVPGTRLDAVPGAPPALSALPEGCSFAPRCAHAEAACSASPIPVWTGGDGRWARCVQASRAEAMAGAGGRS</sequence>
<evidence type="ECO:0000313" key="10">
    <source>
        <dbReference type="Proteomes" id="UP000645462"/>
    </source>
</evidence>
<keyword evidence="4" id="KW-1003">Cell membrane</keyword>
<evidence type="ECO:0000256" key="7">
    <source>
        <dbReference type="ARBA" id="ARBA00023136"/>
    </source>
</evidence>
<evidence type="ECO:0000256" key="3">
    <source>
        <dbReference type="ARBA" id="ARBA00022448"/>
    </source>
</evidence>
<keyword evidence="10" id="KW-1185">Reference proteome</keyword>
<dbReference type="PANTHER" id="PTHR43297:SF2">
    <property type="entry name" value="DIPEPTIDE TRANSPORT ATP-BINDING PROTEIN DPPD"/>
    <property type="match status" value="1"/>
</dbReference>
<feature type="domain" description="ABC transporter" evidence="8">
    <location>
        <begin position="13"/>
        <end position="262"/>
    </location>
</feature>
<evidence type="ECO:0000256" key="1">
    <source>
        <dbReference type="ARBA" id="ARBA00004417"/>
    </source>
</evidence>
<dbReference type="Gene3D" id="3.40.50.300">
    <property type="entry name" value="P-loop containing nucleotide triphosphate hydrolases"/>
    <property type="match status" value="1"/>
</dbReference>
<keyword evidence="6 9" id="KW-0067">ATP-binding</keyword>
<dbReference type="InterPro" id="IPR050388">
    <property type="entry name" value="ABC_Ni/Peptide_Import"/>
</dbReference>
<dbReference type="Proteomes" id="UP000645462">
    <property type="component" value="Unassembled WGS sequence"/>
</dbReference>
<keyword evidence="5" id="KW-0547">Nucleotide-binding</keyword>
<dbReference type="SMART" id="SM00382">
    <property type="entry name" value="AAA"/>
    <property type="match status" value="1"/>
</dbReference>
<dbReference type="Pfam" id="PF08352">
    <property type="entry name" value="oligo_HPY"/>
    <property type="match status" value="1"/>
</dbReference>
<dbReference type="PROSITE" id="PS00211">
    <property type="entry name" value="ABC_TRANSPORTER_1"/>
    <property type="match status" value="1"/>
</dbReference>
<dbReference type="PROSITE" id="PS50893">
    <property type="entry name" value="ABC_TRANSPORTER_2"/>
    <property type="match status" value="1"/>
</dbReference>
<comment type="subcellular location">
    <subcellularLocation>
        <location evidence="1">Cell inner membrane</location>
        <topology evidence="1">Peripheral membrane protein</topology>
    </subcellularLocation>
</comment>
<dbReference type="PANTHER" id="PTHR43297">
    <property type="entry name" value="OLIGOPEPTIDE TRANSPORT ATP-BINDING PROTEIN APPD"/>
    <property type="match status" value="1"/>
</dbReference>
<comment type="caution">
    <text evidence="9">The sequence shown here is derived from an EMBL/GenBank/DDBJ whole genome shotgun (WGS) entry which is preliminary data.</text>
</comment>
<dbReference type="GO" id="GO:0005524">
    <property type="term" value="F:ATP binding"/>
    <property type="evidence" value="ECO:0007669"/>
    <property type="project" value="UniProtKB-KW"/>
</dbReference>
<name>A0ABQ1L1L7_9RHOB</name>
<dbReference type="SUPFAM" id="SSF52540">
    <property type="entry name" value="P-loop containing nucleoside triphosphate hydrolases"/>
    <property type="match status" value="1"/>
</dbReference>
<evidence type="ECO:0000256" key="2">
    <source>
        <dbReference type="ARBA" id="ARBA00005417"/>
    </source>
</evidence>
<keyword evidence="3" id="KW-0813">Transport</keyword>
<evidence type="ECO:0000313" key="9">
    <source>
        <dbReference type="EMBL" id="GGC14465.1"/>
    </source>
</evidence>
<evidence type="ECO:0000256" key="6">
    <source>
        <dbReference type="ARBA" id="ARBA00022840"/>
    </source>
</evidence>
<gene>
    <name evidence="9" type="ORF">GCM10011363_33760</name>
</gene>
<proteinExistence type="inferred from homology"/>
<comment type="similarity">
    <text evidence="2">Belongs to the ABC transporter superfamily.</text>
</comment>
<dbReference type="CDD" id="cd03257">
    <property type="entry name" value="ABC_NikE_OppD_transporters"/>
    <property type="match status" value="1"/>
</dbReference>
<dbReference type="InterPro" id="IPR013563">
    <property type="entry name" value="Oligopep_ABC_C"/>
</dbReference>
<dbReference type="NCBIfam" id="TIGR01727">
    <property type="entry name" value="oligo_HPY"/>
    <property type="match status" value="1"/>
</dbReference>
<organism evidence="9 10">
    <name type="scientific">Marivita lacus</name>
    <dbReference type="NCBI Taxonomy" id="1323742"/>
    <lineage>
        <taxon>Bacteria</taxon>
        <taxon>Pseudomonadati</taxon>
        <taxon>Pseudomonadota</taxon>
        <taxon>Alphaproteobacteria</taxon>
        <taxon>Rhodobacterales</taxon>
        <taxon>Roseobacteraceae</taxon>
        <taxon>Marivita</taxon>
    </lineage>
</organism>
<accession>A0ABQ1L1L7</accession>
<evidence type="ECO:0000256" key="4">
    <source>
        <dbReference type="ARBA" id="ARBA00022475"/>
    </source>
</evidence>
<dbReference type="InterPro" id="IPR003593">
    <property type="entry name" value="AAA+_ATPase"/>
</dbReference>
<keyword evidence="7" id="KW-0472">Membrane</keyword>
<dbReference type="RefSeq" id="WP_188483216.1">
    <property type="nucleotide sequence ID" value="NZ_BMFC01000010.1"/>
</dbReference>
<protein>
    <submittedName>
        <fullName evidence="9">ABC transporter ATP-binding protein</fullName>
    </submittedName>
</protein>